<dbReference type="Proteomes" id="UP000011135">
    <property type="component" value="Unassembled WGS sequence"/>
</dbReference>
<name>L8JZM0_9BACT</name>
<gene>
    <name evidence="1" type="ORF">C900_01021</name>
</gene>
<comment type="caution">
    <text evidence="1">The sequence shown here is derived from an EMBL/GenBank/DDBJ whole genome shotgun (WGS) entry which is preliminary data.</text>
</comment>
<keyword evidence="2" id="KW-1185">Reference proteome</keyword>
<proteinExistence type="predicted"/>
<organism evidence="1 2">
    <name type="scientific">Fulvivirga imtechensis AK7</name>
    <dbReference type="NCBI Taxonomy" id="1237149"/>
    <lineage>
        <taxon>Bacteria</taxon>
        <taxon>Pseudomonadati</taxon>
        <taxon>Bacteroidota</taxon>
        <taxon>Cytophagia</taxon>
        <taxon>Cytophagales</taxon>
        <taxon>Fulvivirgaceae</taxon>
        <taxon>Fulvivirga</taxon>
    </lineage>
</organism>
<dbReference type="EMBL" id="AMZN01000015">
    <property type="protein sequence ID" value="ELR72642.1"/>
    <property type="molecule type" value="Genomic_DNA"/>
</dbReference>
<dbReference type="STRING" id="1237149.C900_01021"/>
<sequence>MIFLVLNFLRVQGIPIIVNIPSLRQHYLDQVSAPLLVELWV</sequence>
<evidence type="ECO:0000313" key="1">
    <source>
        <dbReference type="EMBL" id="ELR72642.1"/>
    </source>
</evidence>
<dbReference type="AlphaFoldDB" id="L8JZM0"/>
<reference evidence="1 2" key="1">
    <citation type="submission" date="2012-12" db="EMBL/GenBank/DDBJ databases">
        <title>Genome assembly of Fulvivirga imtechensis AK7.</title>
        <authorList>
            <person name="Nupur N."/>
            <person name="Khatri I."/>
            <person name="Kumar R."/>
            <person name="Subramanian S."/>
            <person name="Pinnaka A."/>
        </authorList>
    </citation>
    <scope>NUCLEOTIDE SEQUENCE [LARGE SCALE GENOMIC DNA]</scope>
    <source>
        <strain evidence="1 2">AK7</strain>
    </source>
</reference>
<accession>L8JZM0</accession>
<evidence type="ECO:0000313" key="2">
    <source>
        <dbReference type="Proteomes" id="UP000011135"/>
    </source>
</evidence>
<protein>
    <submittedName>
        <fullName evidence="1">Uncharacterized protein</fullName>
    </submittedName>
</protein>